<keyword evidence="1" id="KW-0472">Membrane</keyword>
<dbReference type="InParanoid" id="W7X600"/>
<keyword evidence="1" id="KW-1133">Transmembrane helix</keyword>
<keyword evidence="1 2" id="KW-0812">Transmembrane</keyword>
<evidence type="ECO:0000256" key="1">
    <source>
        <dbReference type="SAM" id="Phobius"/>
    </source>
</evidence>
<protein>
    <submittedName>
        <fullName evidence="2">Transmembrane protein, putative</fullName>
    </submittedName>
</protein>
<dbReference type="AlphaFoldDB" id="W7X600"/>
<dbReference type="EMBL" id="GG662553">
    <property type="protein sequence ID" value="EWS72802.1"/>
    <property type="molecule type" value="Genomic_DNA"/>
</dbReference>
<dbReference type="GeneID" id="24441814"/>
<organism evidence="2 3">
    <name type="scientific">Tetrahymena thermophila (strain SB210)</name>
    <dbReference type="NCBI Taxonomy" id="312017"/>
    <lineage>
        <taxon>Eukaryota</taxon>
        <taxon>Sar</taxon>
        <taxon>Alveolata</taxon>
        <taxon>Ciliophora</taxon>
        <taxon>Intramacronucleata</taxon>
        <taxon>Oligohymenophorea</taxon>
        <taxon>Hymenostomatida</taxon>
        <taxon>Tetrahymenina</taxon>
        <taxon>Tetrahymenidae</taxon>
        <taxon>Tetrahymena</taxon>
    </lineage>
</organism>
<gene>
    <name evidence="2" type="ORF">TTHERM_001150382</name>
</gene>
<proteinExistence type="predicted"/>
<accession>W7X600</accession>
<evidence type="ECO:0000313" key="3">
    <source>
        <dbReference type="Proteomes" id="UP000009168"/>
    </source>
</evidence>
<keyword evidence="3" id="KW-1185">Reference proteome</keyword>
<evidence type="ECO:0000313" key="2">
    <source>
        <dbReference type="EMBL" id="EWS72802.1"/>
    </source>
</evidence>
<dbReference type="RefSeq" id="XP_012654661.1">
    <property type="nucleotide sequence ID" value="XM_012799207.1"/>
</dbReference>
<dbReference type="KEGG" id="tet:TTHERM_001150382"/>
<name>W7X600_TETTS</name>
<dbReference type="Proteomes" id="UP000009168">
    <property type="component" value="Unassembled WGS sequence"/>
</dbReference>
<reference evidence="3" key="1">
    <citation type="journal article" date="2006" name="PLoS Biol.">
        <title>Macronuclear genome sequence of the ciliate Tetrahymena thermophila, a model eukaryote.</title>
        <authorList>
            <person name="Eisen J.A."/>
            <person name="Coyne R.S."/>
            <person name="Wu M."/>
            <person name="Wu D."/>
            <person name="Thiagarajan M."/>
            <person name="Wortman J.R."/>
            <person name="Badger J.H."/>
            <person name="Ren Q."/>
            <person name="Amedeo P."/>
            <person name="Jones K.M."/>
            <person name="Tallon L.J."/>
            <person name="Delcher A.L."/>
            <person name="Salzberg S.L."/>
            <person name="Silva J.C."/>
            <person name="Haas B.J."/>
            <person name="Majoros W.H."/>
            <person name="Farzad M."/>
            <person name="Carlton J.M."/>
            <person name="Smith R.K. Jr."/>
            <person name="Garg J."/>
            <person name="Pearlman R.E."/>
            <person name="Karrer K.M."/>
            <person name="Sun L."/>
            <person name="Manning G."/>
            <person name="Elde N.C."/>
            <person name="Turkewitz A.P."/>
            <person name="Asai D.J."/>
            <person name="Wilkes D.E."/>
            <person name="Wang Y."/>
            <person name="Cai H."/>
            <person name="Collins K."/>
            <person name="Stewart B.A."/>
            <person name="Lee S.R."/>
            <person name="Wilamowska K."/>
            <person name="Weinberg Z."/>
            <person name="Ruzzo W.L."/>
            <person name="Wloga D."/>
            <person name="Gaertig J."/>
            <person name="Frankel J."/>
            <person name="Tsao C.-C."/>
            <person name="Gorovsky M.A."/>
            <person name="Keeling P.J."/>
            <person name="Waller R.F."/>
            <person name="Patron N.J."/>
            <person name="Cherry J.M."/>
            <person name="Stover N.A."/>
            <person name="Krieger C.J."/>
            <person name="del Toro C."/>
            <person name="Ryder H.F."/>
            <person name="Williamson S.C."/>
            <person name="Barbeau R.A."/>
            <person name="Hamilton E.P."/>
            <person name="Orias E."/>
        </authorList>
    </citation>
    <scope>NUCLEOTIDE SEQUENCE [LARGE SCALE GENOMIC DNA]</scope>
    <source>
        <strain evidence="3">SB210</strain>
    </source>
</reference>
<feature type="transmembrane region" description="Helical" evidence="1">
    <location>
        <begin position="36"/>
        <end position="55"/>
    </location>
</feature>
<sequence length="120" mass="14548">MILNLQLLWLLQIQGSLFYFQLLHLSLFLSITKMTIFIFSISLHFLDILQILGFLVSCKPELLITQKNGKEIQQFFYNLHKLCMYLFNFSFSTLEYLKMKVCAFLYKHQQFWHCLYFKLQ</sequence>
<feature type="transmembrane region" description="Helical" evidence="1">
    <location>
        <begin position="6"/>
        <end position="29"/>
    </location>
</feature>